<dbReference type="EMBL" id="BDIP01000043">
    <property type="protein sequence ID" value="GIQ79694.1"/>
    <property type="molecule type" value="Genomic_DNA"/>
</dbReference>
<dbReference type="PANTHER" id="PTHR11040">
    <property type="entry name" value="ZINC/IRON TRANSPORTER"/>
    <property type="match status" value="1"/>
</dbReference>
<keyword evidence="3 6" id="KW-1133">Transmembrane helix</keyword>
<gene>
    <name evidence="7" type="ORF">KIPB_000373</name>
</gene>
<evidence type="ECO:0000256" key="5">
    <source>
        <dbReference type="SAM" id="MobiDB-lite"/>
    </source>
</evidence>
<dbReference type="Pfam" id="PF02535">
    <property type="entry name" value="Zip"/>
    <property type="match status" value="1"/>
</dbReference>
<feature type="region of interest" description="Disordered" evidence="5">
    <location>
        <begin position="1"/>
        <end position="73"/>
    </location>
</feature>
<organism evidence="7 8">
    <name type="scientific">Kipferlia bialata</name>
    <dbReference type="NCBI Taxonomy" id="797122"/>
    <lineage>
        <taxon>Eukaryota</taxon>
        <taxon>Metamonada</taxon>
        <taxon>Carpediemonas-like organisms</taxon>
        <taxon>Kipferlia</taxon>
    </lineage>
</organism>
<keyword evidence="2 6" id="KW-0812">Transmembrane</keyword>
<keyword evidence="4 6" id="KW-0472">Membrane</keyword>
<name>A0A9K3GDF2_9EUKA</name>
<keyword evidence="8" id="KW-1185">Reference proteome</keyword>
<protein>
    <submittedName>
        <fullName evidence="7">Zinc/iron permease</fullName>
    </submittedName>
</protein>
<proteinExistence type="predicted"/>
<feature type="compositionally biased region" description="Basic and acidic residues" evidence="5">
    <location>
        <begin position="53"/>
        <end position="72"/>
    </location>
</feature>
<reference evidence="7 8" key="1">
    <citation type="journal article" date="2018" name="PLoS ONE">
        <title>The draft genome of Kipferlia bialata reveals reductive genome evolution in fornicate parasites.</title>
        <authorList>
            <person name="Tanifuji G."/>
            <person name="Takabayashi S."/>
            <person name="Kume K."/>
            <person name="Takagi M."/>
            <person name="Nakayama T."/>
            <person name="Kamikawa R."/>
            <person name="Inagaki Y."/>
            <person name="Hashimoto T."/>
        </authorList>
    </citation>
    <scope>NUCLEOTIDE SEQUENCE [LARGE SCALE GENOMIC DNA]</scope>
    <source>
        <strain evidence="7">NY0173</strain>
    </source>
</reference>
<feature type="compositionally biased region" description="Basic residues" evidence="5">
    <location>
        <begin position="35"/>
        <end position="45"/>
    </location>
</feature>
<feature type="transmembrane region" description="Helical" evidence="6">
    <location>
        <begin position="82"/>
        <end position="102"/>
    </location>
</feature>
<dbReference type="GO" id="GO:0016020">
    <property type="term" value="C:membrane"/>
    <property type="evidence" value="ECO:0007669"/>
    <property type="project" value="UniProtKB-SubCell"/>
</dbReference>
<evidence type="ECO:0000313" key="8">
    <source>
        <dbReference type="Proteomes" id="UP000265618"/>
    </source>
</evidence>
<evidence type="ECO:0000256" key="4">
    <source>
        <dbReference type="ARBA" id="ARBA00023136"/>
    </source>
</evidence>
<dbReference type="AlphaFoldDB" id="A0A9K3GDF2"/>
<feature type="non-terminal residue" evidence="7">
    <location>
        <position position="1"/>
    </location>
</feature>
<feature type="transmembrane region" description="Helical" evidence="6">
    <location>
        <begin position="217"/>
        <end position="235"/>
    </location>
</feature>
<dbReference type="GO" id="GO:0005385">
    <property type="term" value="F:zinc ion transmembrane transporter activity"/>
    <property type="evidence" value="ECO:0007669"/>
    <property type="project" value="TreeGrafter"/>
</dbReference>
<dbReference type="InterPro" id="IPR003689">
    <property type="entry name" value="ZIP"/>
</dbReference>
<feature type="transmembrane region" description="Helical" evidence="6">
    <location>
        <begin position="108"/>
        <end position="131"/>
    </location>
</feature>
<sequence length="237" mass="25741">AYDLESAGPCQIKRVAPESESERGSLLGDASSHDLHHHAPLHGHAHSSPGHSHTHDHPYHHPHDHTHTHDHGSLTTMPVSSVWVMLIAMSMHAVITGVATGVNSDKDSVMALMVAIIAHKWCEVMAVAIPISQCMTLSKAMQYGMVFFLSAMTPLGILIGVMVQMSISEASLDWTQAIATSASAGTFTYVAFAEVLIPEFSREYDQTDKTLSRGIRYARWGMALGGTLFMAWVATLE</sequence>
<comment type="subcellular location">
    <subcellularLocation>
        <location evidence="1">Membrane</location>
        <topology evidence="1">Multi-pass membrane protein</topology>
    </subcellularLocation>
</comment>
<feature type="transmembrane region" description="Helical" evidence="6">
    <location>
        <begin position="177"/>
        <end position="197"/>
    </location>
</feature>
<comment type="caution">
    <text evidence="7">The sequence shown here is derived from an EMBL/GenBank/DDBJ whole genome shotgun (WGS) entry which is preliminary data.</text>
</comment>
<evidence type="ECO:0000256" key="3">
    <source>
        <dbReference type="ARBA" id="ARBA00022989"/>
    </source>
</evidence>
<evidence type="ECO:0000313" key="7">
    <source>
        <dbReference type="EMBL" id="GIQ79694.1"/>
    </source>
</evidence>
<evidence type="ECO:0000256" key="6">
    <source>
        <dbReference type="SAM" id="Phobius"/>
    </source>
</evidence>
<evidence type="ECO:0000256" key="1">
    <source>
        <dbReference type="ARBA" id="ARBA00004141"/>
    </source>
</evidence>
<feature type="transmembrane region" description="Helical" evidence="6">
    <location>
        <begin position="143"/>
        <end position="165"/>
    </location>
</feature>
<dbReference type="Proteomes" id="UP000265618">
    <property type="component" value="Unassembled WGS sequence"/>
</dbReference>
<accession>A0A9K3GDF2</accession>
<dbReference type="OrthoDB" id="448280at2759"/>
<dbReference type="PANTHER" id="PTHR11040:SF140">
    <property type="entry name" value="ZRT (ZRT), IRT- (IRT-) LIKE PROTEIN TRANSPORTER"/>
    <property type="match status" value="1"/>
</dbReference>
<evidence type="ECO:0000256" key="2">
    <source>
        <dbReference type="ARBA" id="ARBA00022692"/>
    </source>
</evidence>